<dbReference type="InterPro" id="IPR011333">
    <property type="entry name" value="SKP1/BTB/POZ_sf"/>
</dbReference>
<dbReference type="Proteomes" id="UP000184330">
    <property type="component" value="Unassembled WGS sequence"/>
</dbReference>
<evidence type="ECO:0000259" key="3">
    <source>
        <dbReference type="PROSITE" id="PS50097"/>
    </source>
</evidence>
<dbReference type="OrthoDB" id="3539700at2759"/>
<dbReference type="PANTHER" id="PTHR38119:SF1">
    <property type="entry name" value="BTB DOMAIN-CONTAINING PROTEIN"/>
    <property type="match status" value="1"/>
</dbReference>
<keyword evidence="5" id="KW-1185">Reference proteome</keyword>
<dbReference type="SUPFAM" id="SSF54695">
    <property type="entry name" value="POZ domain"/>
    <property type="match status" value="1"/>
</dbReference>
<evidence type="ECO:0000256" key="1">
    <source>
        <dbReference type="SAM" id="Coils"/>
    </source>
</evidence>
<dbReference type="EMBL" id="FJOG01000006">
    <property type="protein sequence ID" value="CZR55507.1"/>
    <property type="molecule type" value="Genomic_DNA"/>
</dbReference>
<gene>
    <name evidence="4" type="ORF">PAC_05395</name>
</gene>
<keyword evidence="1" id="KW-0175">Coiled coil</keyword>
<dbReference type="PROSITE" id="PS50097">
    <property type="entry name" value="BTB"/>
    <property type="match status" value="1"/>
</dbReference>
<dbReference type="PANTHER" id="PTHR38119">
    <property type="entry name" value="BTB DOMAIN-CONTAINING PROTEIN-RELATED"/>
    <property type="match status" value="1"/>
</dbReference>
<dbReference type="AlphaFoldDB" id="A0A1L7WRX4"/>
<organism evidence="4 5">
    <name type="scientific">Phialocephala subalpina</name>
    <dbReference type="NCBI Taxonomy" id="576137"/>
    <lineage>
        <taxon>Eukaryota</taxon>
        <taxon>Fungi</taxon>
        <taxon>Dikarya</taxon>
        <taxon>Ascomycota</taxon>
        <taxon>Pezizomycotina</taxon>
        <taxon>Leotiomycetes</taxon>
        <taxon>Helotiales</taxon>
        <taxon>Mollisiaceae</taxon>
        <taxon>Phialocephala</taxon>
        <taxon>Phialocephala fortinii species complex</taxon>
    </lineage>
</organism>
<evidence type="ECO:0000313" key="4">
    <source>
        <dbReference type="EMBL" id="CZR55507.1"/>
    </source>
</evidence>
<proteinExistence type="predicted"/>
<evidence type="ECO:0000313" key="5">
    <source>
        <dbReference type="Proteomes" id="UP000184330"/>
    </source>
</evidence>
<dbReference type="CDD" id="cd18186">
    <property type="entry name" value="BTB_POZ_ZBTB_KLHL-like"/>
    <property type="match status" value="1"/>
</dbReference>
<name>A0A1L7WRX4_9HELO</name>
<dbReference type="InterPro" id="IPR000210">
    <property type="entry name" value="BTB/POZ_dom"/>
</dbReference>
<accession>A0A1L7WRX4</accession>
<evidence type="ECO:0000256" key="2">
    <source>
        <dbReference type="SAM" id="MobiDB-lite"/>
    </source>
</evidence>
<feature type="coiled-coil region" evidence="1">
    <location>
        <begin position="413"/>
        <end position="440"/>
    </location>
</feature>
<reference evidence="4 5" key="1">
    <citation type="submission" date="2016-03" db="EMBL/GenBank/DDBJ databases">
        <authorList>
            <person name="Ploux O."/>
        </authorList>
    </citation>
    <scope>NUCLEOTIDE SEQUENCE [LARGE SCALE GENOMIC DNA]</scope>
    <source>
        <strain evidence="4 5">UAMH 11012</strain>
    </source>
</reference>
<feature type="domain" description="BTB" evidence="3">
    <location>
        <begin position="92"/>
        <end position="121"/>
    </location>
</feature>
<sequence>MNLAFYLDLISPNDVSNLPDAVITSPRQQLEKQVMAREENVPFQLENSTQIGTEMQNQSFSRKSSSLATKMPIDAFTAGENVTTFSAPGWKTDVKLVVFEREFHVHSVVLRLYSGFFRNALDLIDRDGGGVATTRRFRYEFVSVGAVALDGGRGAREGGWTLERAPEVIVTLFVLISISRDRTDASQKPQTPSPSPTLPKDHQIPPNGHGNPSNPTQDPSKELAFGKLLCAFYNKPFSVSSFQELVSITRLAEQFSSLPYLSSSLYVALWHSPNLVSKIRKYRREMLLLAMKLRHRLLFREALIHVVSQWKGYDSMFEGKYRLICTITKSYNGVCEKVLKVNQEVFAVLAKDEGQVGLFANMKEDIYGALGMMDKSESLMGNRLLYENLRAQVAEKHDWSIPPYGPDRFKAERAEVKEKLKELRDSLKELLSSKLALERNFSGAKDAEEGMNEELKMGFLCAEVEDEDLPWDLDEEEW</sequence>
<protein>
    <recommendedName>
        <fullName evidence="3">BTB domain-containing protein</fullName>
    </recommendedName>
</protein>
<feature type="region of interest" description="Disordered" evidence="2">
    <location>
        <begin position="183"/>
        <end position="218"/>
    </location>
</feature>